<dbReference type="EMBL" id="CP015506">
    <property type="protein sequence ID" value="AND41437.1"/>
    <property type="molecule type" value="Genomic_DNA"/>
</dbReference>
<dbReference type="STRING" id="1196031.A361_20480"/>
<organism evidence="1 2">
    <name type="scientific">Cytobacillus oceanisediminis 2691</name>
    <dbReference type="NCBI Taxonomy" id="1196031"/>
    <lineage>
        <taxon>Bacteria</taxon>
        <taxon>Bacillati</taxon>
        <taxon>Bacillota</taxon>
        <taxon>Bacilli</taxon>
        <taxon>Bacillales</taxon>
        <taxon>Bacillaceae</taxon>
        <taxon>Cytobacillus</taxon>
    </lineage>
</organism>
<dbReference type="Proteomes" id="UP000077856">
    <property type="component" value="Chromosome"/>
</dbReference>
<sequence>MLTVNQERINVTWVSLNATVLSSSRYGEEYDRVKVLHEIGLEAPLPHDESFYIPAQGKALDTRTNFPDGNITNFAGQRFKDIQDELEIFKEALKTGNAEKLDEMYKLLRTTTILSSVVFKAGTKVLTFEYDLALYPKEDKTFELGLWAPMPTFNVVTSGQVVTNIQIPGNGPQFRCSLLEAEGYIPDAQGNPTGQTVSKTIDSEQGLRRIIGWVWQNDPLFKVRYQYQN</sequence>
<evidence type="ECO:0000313" key="2">
    <source>
        <dbReference type="Proteomes" id="UP000077856"/>
    </source>
</evidence>
<dbReference type="AlphaFoldDB" id="A0A160ME94"/>
<name>A0A160ME94_9BACI</name>
<accession>A0A160ME94</accession>
<protein>
    <submittedName>
        <fullName evidence="1">Uncharacterized protein</fullName>
    </submittedName>
</protein>
<dbReference type="KEGG" id="bon:A361_20480"/>
<evidence type="ECO:0000313" key="1">
    <source>
        <dbReference type="EMBL" id="AND41437.1"/>
    </source>
</evidence>
<dbReference type="RefSeq" id="WP_019380154.1">
    <property type="nucleotide sequence ID" value="NZ_CP015506.1"/>
</dbReference>
<proteinExistence type="predicted"/>
<gene>
    <name evidence="1" type="ORF">A361_20480</name>
</gene>
<reference evidence="1 2" key="1">
    <citation type="submission" date="2016-04" db="EMBL/GenBank/DDBJ databases">
        <title>Complete genome sequence of Bacillus oceanisediminis strain 2691.</title>
        <authorList>
            <person name="Jeong H."/>
            <person name="Kim H.J."/>
            <person name="Lee D.-W."/>
        </authorList>
    </citation>
    <scope>NUCLEOTIDE SEQUENCE [LARGE SCALE GENOMIC DNA]</scope>
    <source>
        <strain evidence="1 2">2691</strain>
    </source>
</reference>